<organism evidence="5 6">
    <name type="scientific">Caproiciproducens galactitolivorans</name>
    <dbReference type="NCBI Taxonomy" id="642589"/>
    <lineage>
        <taxon>Bacteria</taxon>
        <taxon>Bacillati</taxon>
        <taxon>Bacillota</taxon>
        <taxon>Clostridia</taxon>
        <taxon>Eubacteriales</taxon>
        <taxon>Acutalibacteraceae</taxon>
        <taxon>Caproiciproducens</taxon>
    </lineage>
</organism>
<comment type="caution">
    <text evidence="5">The sequence shown here is derived from an EMBL/GenBank/DDBJ whole genome shotgun (WGS) entry which is preliminary data.</text>
</comment>
<dbReference type="SUPFAM" id="SSF63520">
    <property type="entry name" value="PTS-regulatory domain, PRD"/>
    <property type="match status" value="2"/>
</dbReference>
<feature type="domain" description="PRD" evidence="4">
    <location>
        <begin position="68"/>
        <end position="172"/>
    </location>
</feature>
<dbReference type="SMART" id="SM01061">
    <property type="entry name" value="CAT_RBD"/>
    <property type="match status" value="1"/>
</dbReference>
<reference evidence="5 6" key="1">
    <citation type="submission" date="2019-04" db="EMBL/GenBank/DDBJ databases">
        <authorList>
            <person name="Poehlein A."/>
            <person name="Bengelsdorf F.R."/>
            <person name="Duerre P."/>
            <person name="Daniel R."/>
        </authorList>
    </citation>
    <scope>NUCLEOTIDE SEQUENCE [LARGE SCALE GENOMIC DNA]</scope>
    <source>
        <strain evidence="5 6">BS-1</strain>
    </source>
</reference>
<accession>A0A4Z0XW47</accession>
<evidence type="ECO:0000256" key="3">
    <source>
        <dbReference type="ARBA" id="ARBA00023163"/>
    </source>
</evidence>
<keyword evidence="3" id="KW-0804">Transcription</keyword>
<evidence type="ECO:0000259" key="4">
    <source>
        <dbReference type="PROSITE" id="PS51372"/>
    </source>
</evidence>
<proteinExistence type="predicted"/>
<keyword evidence="6" id="KW-1185">Reference proteome</keyword>
<dbReference type="PANTHER" id="PTHR30185">
    <property type="entry name" value="CRYPTIC BETA-GLUCOSIDE BGL OPERON ANTITERMINATOR"/>
    <property type="match status" value="1"/>
</dbReference>
<dbReference type="SUPFAM" id="SSF50151">
    <property type="entry name" value="SacY-like RNA-binding domain"/>
    <property type="match status" value="1"/>
</dbReference>
<evidence type="ECO:0000256" key="2">
    <source>
        <dbReference type="ARBA" id="ARBA00023015"/>
    </source>
</evidence>
<keyword evidence="2" id="KW-0805">Transcription regulation</keyword>
<dbReference type="GO" id="GO:0003723">
    <property type="term" value="F:RNA binding"/>
    <property type="evidence" value="ECO:0007669"/>
    <property type="project" value="InterPro"/>
</dbReference>
<dbReference type="Gene3D" id="1.10.1790.10">
    <property type="entry name" value="PRD domain"/>
    <property type="match status" value="2"/>
</dbReference>
<dbReference type="InterPro" id="IPR036650">
    <property type="entry name" value="CAT_RNA-bd_dom_sf"/>
</dbReference>
<dbReference type="Pfam" id="PF00874">
    <property type="entry name" value="PRD"/>
    <property type="match status" value="1"/>
</dbReference>
<dbReference type="AlphaFoldDB" id="A0A4Z0XW47"/>
<evidence type="ECO:0000256" key="1">
    <source>
        <dbReference type="ARBA" id="ARBA00022737"/>
    </source>
</evidence>
<name>A0A4Z0XW47_9FIRM</name>
<dbReference type="Proteomes" id="UP000297714">
    <property type="component" value="Unassembled WGS sequence"/>
</dbReference>
<dbReference type="Pfam" id="PF03123">
    <property type="entry name" value="CAT_RBD"/>
    <property type="match status" value="1"/>
</dbReference>
<dbReference type="InterPro" id="IPR004341">
    <property type="entry name" value="CAT_RNA-bd_dom"/>
</dbReference>
<keyword evidence="1" id="KW-0677">Repeat</keyword>
<sequence length="277" mass="30591">MGLKVIKALNNNAVLAKKPDGSQIVLMSKGIGFGKRPGDTVDENTAQQKMFYILDSSGSESKLRQLSLEEAKVEQITREIVEIARKKLGIQNEKLFGALLDHITFAIECLQMGLPIDNPFIGEISILYSKEYEIAQIAAEIIKERIGIEIGDGETGFIALHLCSARRNKHIRTTIKNTRVYSEILDMVGAMLGKKLDKAHAPAKSFLLSVHCLVTLTANQKPITMKISQQVKLSMTDSYAMASKVAEVIEKEMDIRLCGDAVAFIATDIEKLKQLVT</sequence>
<dbReference type="PANTHER" id="PTHR30185:SF18">
    <property type="entry name" value="TRANSCRIPTIONAL REGULATOR MTLR"/>
    <property type="match status" value="1"/>
</dbReference>
<evidence type="ECO:0000313" key="5">
    <source>
        <dbReference type="EMBL" id="TGJ75564.1"/>
    </source>
</evidence>
<evidence type="ECO:0000313" key="6">
    <source>
        <dbReference type="Proteomes" id="UP000297714"/>
    </source>
</evidence>
<gene>
    <name evidence="5" type="primary">licT</name>
    <name evidence="5" type="ORF">CAGA_22710</name>
</gene>
<dbReference type="PROSITE" id="PS51372">
    <property type="entry name" value="PRD_2"/>
    <property type="match status" value="1"/>
</dbReference>
<dbReference type="InterPro" id="IPR050661">
    <property type="entry name" value="BglG_antiterminators"/>
</dbReference>
<dbReference type="InterPro" id="IPR011608">
    <property type="entry name" value="PRD"/>
</dbReference>
<dbReference type="GO" id="GO:0006355">
    <property type="term" value="P:regulation of DNA-templated transcription"/>
    <property type="evidence" value="ECO:0007669"/>
    <property type="project" value="InterPro"/>
</dbReference>
<dbReference type="Gene3D" id="2.30.24.10">
    <property type="entry name" value="CAT RNA-binding domain"/>
    <property type="match status" value="1"/>
</dbReference>
<protein>
    <submittedName>
        <fullName evidence="5">Transcription antiterminator LicT</fullName>
    </submittedName>
</protein>
<dbReference type="EMBL" id="SRMQ01000014">
    <property type="protein sequence ID" value="TGJ75564.1"/>
    <property type="molecule type" value="Genomic_DNA"/>
</dbReference>
<dbReference type="InterPro" id="IPR036634">
    <property type="entry name" value="PRD_sf"/>
</dbReference>